<proteinExistence type="predicted"/>
<organism evidence="4 5">
    <name type="scientific">Streptomyces synnematoformans</name>
    <dbReference type="NCBI Taxonomy" id="415721"/>
    <lineage>
        <taxon>Bacteria</taxon>
        <taxon>Bacillati</taxon>
        <taxon>Actinomycetota</taxon>
        <taxon>Actinomycetes</taxon>
        <taxon>Kitasatosporales</taxon>
        <taxon>Streptomycetaceae</taxon>
        <taxon>Streptomyces</taxon>
    </lineage>
</organism>
<keyword evidence="4" id="KW-0378">Hydrolase</keyword>
<sequence>MLGSTRSIRGARGIRGNGAATALVWLCCAAAGAALAGCSEDSDPAGSAASDDPRAAAADRERDGGDLLTGTEKIDVGGRSVNVSCAGDAAGDRPVVVLLSGGGDDLTKLAGIQKTLSAEDRVCSYDRLGQGASDKPGGPQTLKSTGEVLTGVLDRVAGDRPVVLAGHSLGGLISARYAPDHRDRVKGLVLMDATSPTQSADLREEVPDSATGPAVKLREQTLAVLGGQGPEKLTVPDGEVRSAGDIPVEVIRHGKEYLAQVPEYGPGLERAWLGGQRKWLTLSESSRLSTAENSGHHIYADEPEVAVRAIRRVTARAADAEGEG</sequence>
<feature type="signal peptide" evidence="2">
    <location>
        <begin position="1"/>
        <end position="36"/>
    </location>
</feature>
<dbReference type="RefSeq" id="WP_344290656.1">
    <property type="nucleotide sequence ID" value="NZ_BAAAPF010000093.1"/>
</dbReference>
<gene>
    <name evidence="4" type="ORF">GCM10009802_31790</name>
</gene>
<dbReference type="PANTHER" id="PTHR46438">
    <property type="entry name" value="ALPHA/BETA-HYDROLASES SUPERFAMILY PROTEIN"/>
    <property type="match status" value="1"/>
</dbReference>
<evidence type="ECO:0000313" key="5">
    <source>
        <dbReference type="Proteomes" id="UP001500443"/>
    </source>
</evidence>
<dbReference type="Gene3D" id="3.40.50.1820">
    <property type="entry name" value="alpha/beta hydrolase"/>
    <property type="match status" value="1"/>
</dbReference>
<protein>
    <submittedName>
        <fullName evidence="4">Alpha/beta hydrolase</fullName>
    </submittedName>
</protein>
<dbReference type="GO" id="GO:0016787">
    <property type="term" value="F:hydrolase activity"/>
    <property type="evidence" value="ECO:0007669"/>
    <property type="project" value="UniProtKB-KW"/>
</dbReference>
<keyword evidence="5" id="KW-1185">Reference proteome</keyword>
<evidence type="ECO:0000259" key="3">
    <source>
        <dbReference type="Pfam" id="PF00561"/>
    </source>
</evidence>
<evidence type="ECO:0000313" key="4">
    <source>
        <dbReference type="EMBL" id="GAA2126072.1"/>
    </source>
</evidence>
<dbReference type="PRINTS" id="PR00111">
    <property type="entry name" value="ABHYDROLASE"/>
</dbReference>
<feature type="compositionally biased region" description="Low complexity" evidence="1">
    <location>
        <begin position="41"/>
        <end position="50"/>
    </location>
</feature>
<feature type="domain" description="AB hydrolase-1" evidence="3">
    <location>
        <begin position="94"/>
        <end position="205"/>
    </location>
</feature>
<dbReference type="EMBL" id="BAAAPF010000093">
    <property type="protein sequence ID" value="GAA2126072.1"/>
    <property type="molecule type" value="Genomic_DNA"/>
</dbReference>
<dbReference type="Pfam" id="PF00561">
    <property type="entry name" value="Abhydrolase_1"/>
    <property type="match status" value="1"/>
</dbReference>
<evidence type="ECO:0000256" key="2">
    <source>
        <dbReference type="SAM" id="SignalP"/>
    </source>
</evidence>
<evidence type="ECO:0000256" key="1">
    <source>
        <dbReference type="SAM" id="MobiDB-lite"/>
    </source>
</evidence>
<dbReference type="SUPFAM" id="SSF53474">
    <property type="entry name" value="alpha/beta-Hydrolases"/>
    <property type="match status" value="1"/>
</dbReference>
<accession>A0ABP5K1Y1</accession>
<name>A0ABP5K1Y1_9ACTN</name>
<feature type="chain" id="PRO_5047162805" evidence="2">
    <location>
        <begin position="37"/>
        <end position="324"/>
    </location>
</feature>
<feature type="region of interest" description="Disordered" evidence="1">
    <location>
        <begin position="41"/>
        <end position="71"/>
    </location>
</feature>
<feature type="compositionally biased region" description="Basic and acidic residues" evidence="1">
    <location>
        <begin position="51"/>
        <end position="65"/>
    </location>
</feature>
<dbReference type="InterPro" id="IPR000073">
    <property type="entry name" value="AB_hydrolase_1"/>
</dbReference>
<reference evidence="5" key="1">
    <citation type="journal article" date="2019" name="Int. J. Syst. Evol. Microbiol.">
        <title>The Global Catalogue of Microorganisms (GCM) 10K type strain sequencing project: providing services to taxonomists for standard genome sequencing and annotation.</title>
        <authorList>
            <consortium name="The Broad Institute Genomics Platform"/>
            <consortium name="The Broad Institute Genome Sequencing Center for Infectious Disease"/>
            <person name="Wu L."/>
            <person name="Ma J."/>
        </authorList>
    </citation>
    <scope>NUCLEOTIDE SEQUENCE [LARGE SCALE GENOMIC DNA]</scope>
    <source>
        <strain evidence="5">JCM 15481</strain>
    </source>
</reference>
<keyword evidence="2" id="KW-0732">Signal</keyword>
<dbReference type="InterPro" id="IPR029058">
    <property type="entry name" value="AB_hydrolase_fold"/>
</dbReference>
<comment type="caution">
    <text evidence="4">The sequence shown here is derived from an EMBL/GenBank/DDBJ whole genome shotgun (WGS) entry which is preliminary data.</text>
</comment>
<dbReference type="Proteomes" id="UP001500443">
    <property type="component" value="Unassembled WGS sequence"/>
</dbReference>